<dbReference type="AlphaFoldDB" id="A0A8J3JL70"/>
<gene>
    <name evidence="2" type="ORF">Cba03nite_22890</name>
</gene>
<keyword evidence="3" id="KW-1185">Reference proteome</keyword>
<protein>
    <submittedName>
        <fullName evidence="2">Uncharacterized protein</fullName>
    </submittedName>
</protein>
<proteinExistence type="predicted"/>
<name>A0A8J3JL70_9ACTN</name>
<dbReference type="EMBL" id="BONF01000011">
    <property type="protein sequence ID" value="GIF80940.1"/>
    <property type="molecule type" value="Genomic_DNA"/>
</dbReference>
<evidence type="ECO:0000256" key="1">
    <source>
        <dbReference type="SAM" id="MobiDB-lite"/>
    </source>
</evidence>
<evidence type="ECO:0000313" key="3">
    <source>
        <dbReference type="Proteomes" id="UP000601223"/>
    </source>
</evidence>
<sequence length="71" mass="7431">MPLRVSLRGPARTGGGSDPERPELVERVDPFRETVQDLLDPVELRVAVGVRGLLPGLGALEGDAAAGEQAT</sequence>
<accession>A0A8J3JL70</accession>
<comment type="caution">
    <text evidence="2">The sequence shown here is derived from an EMBL/GenBank/DDBJ whole genome shotgun (WGS) entry which is preliminary data.</text>
</comment>
<feature type="region of interest" description="Disordered" evidence="1">
    <location>
        <begin position="1"/>
        <end position="23"/>
    </location>
</feature>
<reference evidence="2 3" key="1">
    <citation type="submission" date="2021-01" db="EMBL/GenBank/DDBJ databases">
        <title>Whole genome shotgun sequence of Catellatospora bangladeshensis NBRC 107357.</title>
        <authorList>
            <person name="Komaki H."/>
            <person name="Tamura T."/>
        </authorList>
    </citation>
    <scope>NUCLEOTIDE SEQUENCE [LARGE SCALE GENOMIC DNA]</scope>
    <source>
        <strain evidence="2 3">NBRC 107357</strain>
    </source>
</reference>
<evidence type="ECO:0000313" key="2">
    <source>
        <dbReference type="EMBL" id="GIF80940.1"/>
    </source>
</evidence>
<dbReference type="Proteomes" id="UP000601223">
    <property type="component" value="Unassembled WGS sequence"/>
</dbReference>
<organism evidence="2 3">
    <name type="scientific">Catellatospora bangladeshensis</name>
    <dbReference type="NCBI Taxonomy" id="310355"/>
    <lineage>
        <taxon>Bacteria</taxon>
        <taxon>Bacillati</taxon>
        <taxon>Actinomycetota</taxon>
        <taxon>Actinomycetes</taxon>
        <taxon>Micromonosporales</taxon>
        <taxon>Micromonosporaceae</taxon>
        <taxon>Catellatospora</taxon>
    </lineage>
</organism>